<dbReference type="PANTHER" id="PTHR24559">
    <property type="entry name" value="TRANSPOSON TY3-I GAG-POL POLYPROTEIN"/>
    <property type="match status" value="1"/>
</dbReference>
<keyword evidence="3" id="KW-1185">Reference proteome</keyword>
<dbReference type="SUPFAM" id="SSF56672">
    <property type="entry name" value="DNA/RNA polymerases"/>
    <property type="match status" value="2"/>
</dbReference>
<dbReference type="GO" id="GO:0004519">
    <property type="term" value="F:endonuclease activity"/>
    <property type="evidence" value="ECO:0007669"/>
    <property type="project" value="UniProtKB-KW"/>
</dbReference>
<dbReference type="InterPro" id="IPR043128">
    <property type="entry name" value="Rev_trsase/Diguanyl_cyclase"/>
</dbReference>
<evidence type="ECO:0000259" key="1">
    <source>
        <dbReference type="Pfam" id="PF00078"/>
    </source>
</evidence>
<protein>
    <submittedName>
        <fullName evidence="2">DNA/RNA polymerases superfamily protein</fullName>
    </submittedName>
</protein>
<dbReference type="CDD" id="cd01647">
    <property type="entry name" value="RT_LTR"/>
    <property type="match status" value="1"/>
</dbReference>
<dbReference type="Gene3D" id="3.30.70.270">
    <property type="match status" value="1"/>
</dbReference>
<dbReference type="InterPro" id="IPR000477">
    <property type="entry name" value="RT_dom"/>
</dbReference>
<dbReference type="OrthoDB" id="1733657at2759"/>
<dbReference type="Pfam" id="PF00078">
    <property type="entry name" value="RVT_1"/>
    <property type="match status" value="1"/>
</dbReference>
<sequence>MNDLDYTPEQKLKGAVSLLHDEAYQWWLNMEEGAQPYRSIRFEDGLRYDIKVLVAPQQELGEVMVMVVVKGHRAEFVRVSKVFRRFLFEVQRFVFSADLMELPFRKFNLILGMDWLVEHHVGLDCESKRVTFKVGDGDEVVMVDERRDYLSNLISALVAENIVESVVEGIRTVKDFPNVFLKELPRLPSDREVQFRINVLSGTTLMPVAPYRIAPNELKELKLQLQELLGRGFIRPSISLWGAPVLFVKMKDYSMRMCVDYYQLNKLTVKNKYPLPRIDDLVNQFCGVSVFSKIDLRSGYHQLKFKEVVVHKTAFRTRYGHCEFLAMPFGLTNAPPVLMDLKNLVFQPYLDQFVIVFINDILVYSKTNDEHDGHLKVALQILQEETLCQVEKVRCIIYTDHQSLKYLFTLKELDLRQCRWIELLKDYDCKIEYYPGKANVVADALSRRSMSELRAIFAHLSLFDNDGILTKLQVKPTWLDEIKSKQLLDESLISRVQQIDEAYSSSYVMHLGGNKMYSDPDGNRLCISLSDVLKLHEALGTRLDFSMTFHPQTDGQFDRVIQILEDMLQSYVINFRGSWEEFLLLAEFSFELGEMKVLGPKSVAETENKVRLIRDQLKASSNRQKSYVDFKRKNIEFEVGDHVFLTLELPPEFEHIHDVFHVSMLRRYRSDPSHVVPVEEIELRLDLFFKEEPLQIQDREVNV</sequence>
<dbReference type="SUPFAM" id="SSF53098">
    <property type="entry name" value="Ribonuclease H-like"/>
    <property type="match status" value="1"/>
</dbReference>
<accession>A0A5B6WH88</accession>
<name>A0A5B6WH88_9ROSI</name>
<comment type="caution">
    <text evidence="2">The sequence shown here is derived from an EMBL/GenBank/DDBJ whole genome shotgun (WGS) entry which is preliminary data.</text>
</comment>
<feature type="domain" description="Reverse transcriptase" evidence="1">
    <location>
        <begin position="252"/>
        <end position="407"/>
    </location>
</feature>
<dbReference type="PANTHER" id="PTHR24559:SF447">
    <property type="entry name" value="RNA-DIRECTED DNA POLYMERASE HOMOLOG"/>
    <property type="match status" value="1"/>
</dbReference>
<dbReference type="GO" id="GO:0003676">
    <property type="term" value="F:nucleic acid binding"/>
    <property type="evidence" value="ECO:0007669"/>
    <property type="project" value="InterPro"/>
</dbReference>
<reference evidence="3" key="1">
    <citation type="journal article" date="2019" name="Plant Biotechnol. J.">
        <title>Genome sequencing of the Australian wild diploid species Gossypium australe highlights disease resistance and delayed gland morphogenesis.</title>
        <authorList>
            <person name="Cai Y."/>
            <person name="Cai X."/>
            <person name="Wang Q."/>
            <person name="Wang P."/>
            <person name="Zhang Y."/>
            <person name="Cai C."/>
            <person name="Xu Y."/>
            <person name="Wang K."/>
            <person name="Zhou Z."/>
            <person name="Wang C."/>
            <person name="Geng S."/>
            <person name="Li B."/>
            <person name="Dong Q."/>
            <person name="Hou Y."/>
            <person name="Wang H."/>
            <person name="Ai P."/>
            <person name="Liu Z."/>
            <person name="Yi F."/>
            <person name="Sun M."/>
            <person name="An G."/>
            <person name="Cheng J."/>
            <person name="Zhang Y."/>
            <person name="Shi Q."/>
            <person name="Xie Y."/>
            <person name="Shi X."/>
            <person name="Chang Y."/>
            <person name="Huang F."/>
            <person name="Chen Y."/>
            <person name="Hong S."/>
            <person name="Mi L."/>
            <person name="Sun Q."/>
            <person name="Zhang L."/>
            <person name="Zhou B."/>
            <person name="Peng R."/>
            <person name="Zhang X."/>
            <person name="Liu F."/>
        </authorList>
    </citation>
    <scope>NUCLEOTIDE SEQUENCE [LARGE SCALE GENOMIC DNA]</scope>
    <source>
        <strain evidence="3">cv. PA1801</strain>
    </source>
</reference>
<evidence type="ECO:0000313" key="2">
    <source>
        <dbReference type="EMBL" id="KAA3480232.1"/>
    </source>
</evidence>
<dbReference type="Gene3D" id="3.10.10.10">
    <property type="entry name" value="HIV Type 1 Reverse Transcriptase, subunit A, domain 1"/>
    <property type="match status" value="1"/>
</dbReference>
<dbReference type="EMBL" id="SMMG02000003">
    <property type="protein sequence ID" value="KAA3480232.1"/>
    <property type="molecule type" value="Genomic_DNA"/>
</dbReference>
<proteinExistence type="predicted"/>
<dbReference type="InterPro" id="IPR021109">
    <property type="entry name" value="Peptidase_aspartic_dom_sf"/>
</dbReference>
<dbReference type="InterPro" id="IPR036397">
    <property type="entry name" value="RNaseH_sf"/>
</dbReference>
<dbReference type="Gene3D" id="3.30.420.10">
    <property type="entry name" value="Ribonuclease H-like superfamily/Ribonuclease H"/>
    <property type="match status" value="1"/>
</dbReference>
<dbReference type="GO" id="GO:0016787">
    <property type="term" value="F:hydrolase activity"/>
    <property type="evidence" value="ECO:0007669"/>
    <property type="project" value="UniProtKB-KW"/>
</dbReference>
<dbReference type="InterPro" id="IPR043502">
    <property type="entry name" value="DNA/RNA_pol_sf"/>
</dbReference>
<dbReference type="InterPro" id="IPR012337">
    <property type="entry name" value="RNaseH-like_sf"/>
</dbReference>
<dbReference type="Proteomes" id="UP000325315">
    <property type="component" value="Unassembled WGS sequence"/>
</dbReference>
<gene>
    <name evidence="2" type="ORF">EPI10_020681</name>
</gene>
<dbReference type="GO" id="GO:0003964">
    <property type="term" value="F:RNA-directed DNA polymerase activity"/>
    <property type="evidence" value="ECO:0007669"/>
    <property type="project" value="UniProtKB-KW"/>
</dbReference>
<evidence type="ECO:0000313" key="3">
    <source>
        <dbReference type="Proteomes" id="UP000325315"/>
    </source>
</evidence>
<dbReference type="AlphaFoldDB" id="A0A5B6WH88"/>
<dbReference type="InterPro" id="IPR053134">
    <property type="entry name" value="RNA-dir_DNA_polymerase"/>
</dbReference>
<dbReference type="Pfam" id="PF08284">
    <property type="entry name" value="RVP_2"/>
    <property type="match status" value="1"/>
</dbReference>
<dbReference type="Gene3D" id="2.40.70.10">
    <property type="entry name" value="Acid Proteases"/>
    <property type="match status" value="1"/>
</dbReference>
<organism evidence="2 3">
    <name type="scientific">Gossypium australe</name>
    <dbReference type="NCBI Taxonomy" id="47621"/>
    <lineage>
        <taxon>Eukaryota</taxon>
        <taxon>Viridiplantae</taxon>
        <taxon>Streptophyta</taxon>
        <taxon>Embryophyta</taxon>
        <taxon>Tracheophyta</taxon>
        <taxon>Spermatophyta</taxon>
        <taxon>Magnoliopsida</taxon>
        <taxon>eudicotyledons</taxon>
        <taxon>Gunneridae</taxon>
        <taxon>Pentapetalae</taxon>
        <taxon>rosids</taxon>
        <taxon>malvids</taxon>
        <taxon>Malvales</taxon>
        <taxon>Malvaceae</taxon>
        <taxon>Malvoideae</taxon>
        <taxon>Gossypium</taxon>
    </lineage>
</organism>